<keyword evidence="3" id="KW-1185">Reference proteome</keyword>
<proteinExistence type="predicted"/>
<feature type="region of interest" description="Disordered" evidence="1">
    <location>
        <begin position="1"/>
        <end position="48"/>
    </location>
</feature>
<evidence type="ECO:0000313" key="2">
    <source>
        <dbReference type="EMBL" id="EFU29616.1"/>
    </source>
</evidence>
<dbReference type="AlphaFoldDB" id="E6KA48"/>
<name>E6KA48_9BACT</name>
<evidence type="ECO:0000256" key="1">
    <source>
        <dbReference type="SAM" id="MobiDB-lite"/>
    </source>
</evidence>
<organism evidence="2 3">
    <name type="scientific">Segatella buccae ATCC 33574</name>
    <dbReference type="NCBI Taxonomy" id="873513"/>
    <lineage>
        <taxon>Bacteria</taxon>
        <taxon>Pseudomonadati</taxon>
        <taxon>Bacteroidota</taxon>
        <taxon>Bacteroidia</taxon>
        <taxon>Bacteroidales</taxon>
        <taxon>Prevotellaceae</taxon>
        <taxon>Segatella</taxon>
    </lineage>
</organism>
<dbReference type="HOGENOM" id="CLU_2438320_0_0_10"/>
<reference evidence="2 3" key="1">
    <citation type="submission" date="2010-10" db="EMBL/GenBank/DDBJ databases">
        <authorList>
            <person name="Muzny D."/>
            <person name="Qin X."/>
            <person name="Deng J."/>
            <person name="Jiang H."/>
            <person name="Liu Y."/>
            <person name="Qu J."/>
            <person name="Song X.-Z."/>
            <person name="Zhang L."/>
            <person name="Thornton R."/>
            <person name="Coyle M."/>
            <person name="Francisco L."/>
            <person name="Jackson L."/>
            <person name="Javaid M."/>
            <person name="Korchina V."/>
            <person name="Kovar C."/>
            <person name="Mata R."/>
            <person name="Mathew T."/>
            <person name="Ngo R."/>
            <person name="Nguyen L."/>
            <person name="Nguyen N."/>
            <person name="Okwuonu G."/>
            <person name="Ongeri F."/>
            <person name="Pham C."/>
            <person name="Simmons D."/>
            <person name="Wilczek-Boney K."/>
            <person name="Hale W."/>
            <person name="Jakkamsetti A."/>
            <person name="Pham P."/>
            <person name="Ruth R."/>
            <person name="San Lucas F."/>
            <person name="Warren J."/>
            <person name="Zhang J."/>
            <person name="Zhao Z."/>
            <person name="Zhou C."/>
            <person name="Zhu D."/>
            <person name="Lee S."/>
            <person name="Bess C."/>
            <person name="Blankenburg K."/>
            <person name="Forbes L."/>
            <person name="Fu Q."/>
            <person name="Gubbala S."/>
            <person name="Hirani K."/>
            <person name="Jayaseelan J.C."/>
            <person name="Lara F."/>
            <person name="Munidasa M."/>
            <person name="Palculict T."/>
            <person name="Patil S."/>
            <person name="Pu L.-L."/>
            <person name="Saada N."/>
            <person name="Tang L."/>
            <person name="Weissenberger G."/>
            <person name="Zhu Y."/>
            <person name="Hemphill L."/>
            <person name="Shang Y."/>
            <person name="Youmans B."/>
            <person name="Ayvaz T."/>
            <person name="Ross M."/>
            <person name="Santibanez J."/>
            <person name="Aqrawi P."/>
            <person name="Gross S."/>
            <person name="Joshi V."/>
            <person name="Fowler G."/>
            <person name="Nazareth L."/>
            <person name="Reid J."/>
            <person name="Worley K."/>
            <person name="Petrosino J."/>
            <person name="Highlander S."/>
            <person name="Gibbs R."/>
        </authorList>
    </citation>
    <scope>NUCLEOTIDE SEQUENCE [LARGE SCALE GENOMIC DNA]</scope>
    <source>
        <strain evidence="2 3">ATCC 33574</strain>
    </source>
</reference>
<dbReference type="Proteomes" id="UP000003112">
    <property type="component" value="Unassembled WGS sequence"/>
</dbReference>
<gene>
    <name evidence="2" type="ORF">HMPREF6485_2484</name>
</gene>
<sequence length="90" mass="10248">MIYESVGDEKKKRNGGKRQNNRGTLAFAAGQAGSGNRPSLHIGDIKNKEEKRRFPEFNRIFATNLRRRGQKPGRPETAMNKRQQPNDNNP</sequence>
<comment type="caution">
    <text evidence="2">The sequence shown here is derived from an EMBL/GenBank/DDBJ whole genome shotgun (WGS) entry which is preliminary data.</text>
</comment>
<feature type="compositionally biased region" description="Polar residues" evidence="1">
    <location>
        <begin position="80"/>
        <end position="90"/>
    </location>
</feature>
<protein>
    <submittedName>
        <fullName evidence="2">Uncharacterized protein</fullName>
    </submittedName>
</protein>
<accession>E6KA48</accession>
<feature type="region of interest" description="Disordered" evidence="1">
    <location>
        <begin position="63"/>
        <end position="90"/>
    </location>
</feature>
<dbReference type="STRING" id="873513.HMPREF6485_2484"/>
<dbReference type="EMBL" id="AEPD01000043">
    <property type="protein sequence ID" value="EFU29616.1"/>
    <property type="molecule type" value="Genomic_DNA"/>
</dbReference>
<evidence type="ECO:0000313" key="3">
    <source>
        <dbReference type="Proteomes" id="UP000003112"/>
    </source>
</evidence>